<feature type="transmembrane region" description="Helical" evidence="4">
    <location>
        <begin position="243"/>
        <end position="258"/>
    </location>
</feature>
<dbReference type="InterPro" id="IPR027417">
    <property type="entry name" value="P-loop_NTPase"/>
</dbReference>
<keyword evidence="1" id="KW-0547">Nucleotide-binding</keyword>
<dbReference type="GO" id="GO:0005524">
    <property type="term" value="F:ATP binding"/>
    <property type="evidence" value="ECO:0007669"/>
    <property type="project" value="UniProtKB-KW"/>
</dbReference>
<gene>
    <name evidence="6" type="ORF">FJZ47_20430</name>
</gene>
<dbReference type="CDD" id="cd03283">
    <property type="entry name" value="ABC_MutS-like"/>
    <property type="match status" value="1"/>
</dbReference>
<evidence type="ECO:0000256" key="1">
    <source>
        <dbReference type="ARBA" id="ARBA00022741"/>
    </source>
</evidence>
<dbReference type="GO" id="GO:0006298">
    <property type="term" value="P:mismatch repair"/>
    <property type="evidence" value="ECO:0007669"/>
    <property type="project" value="InterPro"/>
</dbReference>
<keyword evidence="3" id="KW-0238">DNA-binding</keyword>
<keyword evidence="4" id="KW-0472">Membrane</keyword>
<dbReference type="SMART" id="SM00534">
    <property type="entry name" value="MUTSac"/>
    <property type="match status" value="1"/>
</dbReference>
<dbReference type="InterPro" id="IPR000432">
    <property type="entry name" value="DNA_mismatch_repair_MutS_C"/>
</dbReference>
<organism evidence="6 7">
    <name type="scientific">Tectimicrobiota bacterium</name>
    <dbReference type="NCBI Taxonomy" id="2528274"/>
    <lineage>
        <taxon>Bacteria</taxon>
        <taxon>Pseudomonadati</taxon>
        <taxon>Nitrospinota/Tectimicrobiota group</taxon>
        <taxon>Candidatus Tectimicrobiota</taxon>
    </lineage>
</organism>
<dbReference type="GO" id="GO:0030983">
    <property type="term" value="F:mismatched DNA binding"/>
    <property type="evidence" value="ECO:0007669"/>
    <property type="project" value="InterPro"/>
</dbReference>
<dbReference type="PANTHER" id="PTHR11361">
    <property type="entry name" value="DNA MISMATCH REPAIR PROTEIN MUTS FAMILY MEMBER"/>
    <property type="match status" value="1"/>
</dbReference>
<sequence length="619" mass="69364">MHSRKIHALQRQMARLERRLLRLDTTSRLYAKCRAGLVLLGLAAALLVERQYGTVYGLLAAGLCVGVFLVVVAYHNRVKTCILRHTIWRRLKAGHMARLMRDWAHLPRPTETVADPEHAFAADLNITGERSLLQLVDTTTSHGGSRRLRAWLLQPRLDTAAIRARQEQVRELVPLAAFRDQLALCGALVARDQDARWDEASVIAWLQQQAPPPALGRWVGGLLLLALTNITLMSLYALSLVPAWWPLSFALYLALYFYKHGEAHGLFVDAYRLEHTLGHLRAVLLYLETRHYSGTPHLANLCAPFWHAARRPAAALTQIIRIAGAAGVQQSNMLGFLVNALVPWDLYFAHRLNQYKETIRADLPVWIDTWYELEALNALANFGALHPDYVFPEVHTAATAPVFQAHALGHPLLPQTERVCNDFTFTSLGEIALLTGSNMSGKSTFLRTLGVNLCLAYAGAPVNATALQTTVLRLFTCMKVSDSVTDGISYFYAEVRRLKALLHALEATDPVPLCFLIDEIFRGTNNRERLRGSRAYLLALTHGHGVGALSTHDLELVTLAETVPSIRNYHFREEVREGRMVFDYQLRSGPCPTTNALRIMQMEGLPIDEIWREHDVVAD</sequence>
<dbReference type="InterPro" id="IPR007696">
    <property type="entry name" value="DNA_mismatch_repair_MutS_core"/>
</dbReference>
<comment type="caution">
    <text evidence="6">The sequence shown here is derived from an EMBL/GenBank/DDBJ whole genome shotgun (WGS) entry which is preliminary data.</text>
</comment>
<feature type="transmembrane region" description="Helical" evidence="4">
    <location>
        <begin position="29"/>
        <end position="48"/>
    </location>
</feature>
<evidence type="ECO:0000256" key="4">
    <source>
        <dbReference type="SAM" id="Phobius"/>
    </source>
</evidence>
<evidence type="ECO:0000313" key="6">
    <source>
        <dbReference type="EMBL" id="MBM3226142.1"/>
    </source>
</evidence>
<protein>
    <recommendedName>
        <fullName evidence="5">DNA mismatch repair proteins mutS family domain-containing protein</fullName>
    </recommendedName>
</protein>
<evidence type="ECO:0000256" key="3">
    <source>
        <dbReference type="ARBA" id="ARBA00023125"/>
    </source>
</evidence>
<keyword evidence="4" id="KW-1133">Transmembrane helix</keyword>
<dbReference type="Gene3D" id="1.10.1420.10">
    <property type="match status" value="1"/>
</dbReference>
<dbReference type="AlphaFoldDB" id="A0A937W3U1"/>
<dbReference type="Pfam" id="PF05192">
    <property type="entry name" value="MutS_III"/>
    <property type="match status" value="1"/>
</dbReference>
<keyword evidence="4" id="KW-0812">Transmembrane</keyword>
<feature type="domain" description="DNA mismatch repair proteins mutS family" evidence="5">
    <location>
        <begin position="429"/>
        <end position="618"/>
    </location>
</feature>
<dbReference type="Proteomes" id="UP000712673">
    <property type="component" value="Unassembled WGS sequence"/>
</dbReference>
<dbReference type="SUPFAM" id="SSF52540">
    <property type="entry name" value="P-loop containing nucleoside triphosphate hydrolases"/>
    <property type="match status" value="1"/>
</dbReference>
<dbReference type="PANTHER" id="PTHR11361:SF99">
    <property type="entry name" value="DNA MISMATCH REPAIR PROTEIN"/>
    <property type="match status" value="1"/>
</dbReference>
<dbReference type="Pfam" id="PF00488">
    <property type="entry name" value="MutS_V"/>
    <property type="match status" value="1"/>
</dbReference>
<proteinExistence type="predicted"/>
<evidence type="ECO:0000256" key="2">
    <source>
        <dbReference type="ARBA" id="ARBA00022840"/>
    </source>
</evidence>
<feature type="transmembrane region" description="Helical" evidence="4">
    <location>
        <begin position="54"/>
        <end position="74"/>
    </location>
</feature>
<accession>A0A937W3U1</accession>
<dbReference type="EMBL" id="VGLS01000803">
    <property type="protein sequence ID" value="MBM3226142.1"/>
    <property type="molecule type" value="Genomic_DNA"/>
</dbReference>
<name>A0A937W3U1_UNCTE</name>
<dbReference type="InterPro" id="IPR036187">
    <property type="entry name" value="DNA_mismatch_repair_MutS_sf"/>
</dbReference>
<reference evidence="6" key="1">
    <citation type="submission" date="2019-03" db="EMBL/GenBank/DDBJ databases">
        <title>Lake Tanganyika Metagenome-Assembled Genomes (MAGs).</title>
        <authorList>
            <person name="Tran P."/>
        </authorList>
    </citation>
    <scope>NUCLEOTIDE SEQUENCE</scope>
    <source>
        <strain evidence="6">K_DeepCast_65m_m2_066</strain>
    </source>
</reference>
<dbReference type="GO" id="GO:0140664">
    <property type="term" value="F:ATP-dependent DNA damage sensor activity"/>
    <property type="evidence" value="ECO:0007669"/>
    <property type="project" value="InterPro"/>
</dbReference>
<dbReference type="InterPro" id="IPR045076">
    <property type="entry name" value="MutS"/>
</dbReference>
<dbReference type="SUPFAM" id="SSF48334">
    <property type="entry name" value="DNA repair protein MutS, domain III"/>
    <property type="match status" value="1"/>
</dbReference>
<dbReference type="Gene3D" id="3.40.50.300">
    <property type="entry name" value="P-loop containing nucleotide triphosphate hydrolases"/>
    <property type="match status" value="1"/>
</dbReference>
<evidence type="ECO:0000259" key="5">
    <source>
        <dbReference type="SMART" id="SM00534"/>
    </source>
</evidence>
<evidence type="ECO:0000313" key="7">
    <source>
        <dbReference type="Proteomes" id="UP000712673"/>
    </source>
</evidence>
<keyword evidence="2" id="KW-0067">ATP-binding</keyword>